<dbReference type="EMBL" id="JACGWN010000011">
    <property type="protein sequence ID" value="KAL0421092.1"/>
    <property type="molecule type" value="Genomic_DNA"/>
</dbReference>
<feature type="transmembrane region" description="Helical" evidence="1">
    <location>
        <begin position="72"/>
        <end position="91"/>
    </location>
</feature>
<dbReference type="Pfam" id="PF07727">
    <property type="entry name" value="RVT_2"/>
    <property type="match status" value="1"/>
</dbReference>
<protein>
    <submittedName>
        <fullName evidence="3">Retrovirus-related Pol polyprotein from transposon RE1</fullName>
    </submittedName>
</protein>
<evidence type="ECO:0000313" key="3">
    <source>
        <dbReference type="EMBL" id="KAL0421092.1"/>
    </source>
</evidence>
<evidence type="ECO:0000256" key="1">
    <source>
        <dbReference type="SAM" id="Phobius"/>
    </source>
</evidence>
<keyword evidence="1" id="KW-0812">Transmembrane</keyword>
<reference evidence="3" key="1">
    <citation type="submission" date="2020-06" db="EMBL/GenBank/DDBJ databases">
        <authorList>
            <person name="Li T."/>
            <person name="Hu X."/>
            <person name="Zhang T."/>
            <person name="Song X."/>
            <person name="Zhang H."/>
            <person name="Dai N."/>
            <person name="Sheng W."/>
            <person name="Hou X."/>
            <person name="Wei L."/>
        </authorList>
    </citation>
    <scope>NUCLEOTIDE SEQUENCE</scope>
    <source>
        <strain evidence="3">KEN1</strain>
        <tissue evidence="3">Leaf</tissue>
    </source>
</reference>
<feature type="domain" description="Reverse transcriptase Ty1/copia-type" evidence="2">
    <location>
        <begin position="15"/>
        <end position="153"/>
    </location>
</feature>
<evidence type="ECO:0000259" key="2">
    <source>
        <dbReference type="Pfam" id="PF07727"/>
    </source>
</evidence>
<name>A0AAW2UVQ1_9LAMI</name>
<dbReference type="InterPro" id="IPR013103">
    <property type="entry name" value="RVT_2"/>
</dbReference>
<keyword evidence="1" id="KW-0472">Membrane</keyword>
<organism evidence="3">
    <name type="scientific">Sesamum latifolium</name>
    <dbReference type="NCBI Taxonomy" id="2727402"/>
    <lineage>
        <taxon>Eukaryota</taxon>
        <taxon>Viridiplantae</taxon>
        <taxon>Streptophyta</taxon>
        <taxon>Embryophyta</taxon>
        <taxon>Tracheophyta</taxon>
        <taxon>Spermatophyta</taxon>
        <taxon>Magnoliopsida</taxon>
        <taxon>eudicotyledons</taxon>
        <taxon>Gunneridae</taxon>
        <taxon>Pentapetalae</taxon>
        <taxon>asterids</taxon>
        <taxon>lamiids</taxon>
        <taxon>Lamiales</taxon>
        <taxon>Pedaliaceae</taxon>
        <taxon>Sesamum</taxon>
    </lineage>
</organism>
<comment type="caution">
    <text evidence="3">The sequence shown here is derived from an EMBL/GenBank/DDBJ whole genome shotgun (WGS) entry which is preliminary data.</text>
</comment>
<gene>
    <name evidence="3" type="ORF">Slati_3132100</name>
</gene>
<keyword evidence="1" id="KW-1133">Transmembrane helix</keyword>
<accession>A0AAW2UVQ1</accession>
<sequence length="219" mass="24665">MEEAAKSEMNPIVSNRTWELVDLPPGCTTIGCKWIFKKKLKPDGSVDKFKAGLVAKDFKQKEGIDYFDTYSLVARLTAIRVLIALALVYSLSIHQMDVKITFLYGELEEKIYMDQSEGFVAHGNERKICKLVKSLYGLNKAPKQWHENWLDTLVVLTEPIRGALDRVLRYLKGRVSLAIHYGRFPAVLEGYSDASWIAKNSGSHGCSRYVFILDGAAVS</sequence>
<dbReference type="AlphaFoldDB" id="A0AAW2UVQ1"/>
<proteinExistence type="predicted"/>
<reference evidence="3" key="2">
    <citation type="journal article" date="2024" name="Plant">
        <title>Genomic evolution and insights into agronomic trait innovations of Sesamum species.</title>
        <authorList>
            <person name="Miao H."/>
            <person name="Wang L."/>
            <person name="Qu L."/>
            <person name="Liu H."/>
            <person name="Sun Y."/>
            <person name="Le M."/>
            <person name="Wang Q."/>
            <person name="Wei S."/>
            <person name="Zheng Y."/>
            <person name="Lin W."/>
            <person name="Duan Y."/>
            <person name="Cao H."/>
            <person name="Xiong S."/>
            <person name="Wang X."/>
            <person name="Wei L."/>
            <person name="Li C."/>
            <person name="Ma Q."/>
            <person name="Ju M."/>
            <person name="Zhao R."/>
            <person name="Li G."/>
            <person name="Mu C."/>
            <person name="Tian Q."/>
            <person name="Mei H."/>
            <person name="Zhang T."/>
            <person name="Gao T."/>
            <person name="Zhang H."/>
        </authorList>
    </citation>
    <scope>NUCLEOTIDE SEQUENCE</scope>
    <source>
        <strain evidence="3">KEN1</strain>
    </source>
</reference>